<organism evidence="1 2">
    <name type="scientific">Araneus ventricosus</name>
    <name type="common">Orbweaver spider</name>
    <name type="synonym">Epeira ventricosa</name>
    <dbReference type="NCBI Taxonomy" id="182803"/>
    <lineage>
        <taxon>Eukaryota</taxon>
        <taxon>Metazoa</taxon>
        <taxon>Ecdysozoa</taxon>
        <taxon>Arthropoda</taxon>
        <taxon>Chelicerata</taxon>
        <taxon>Arachnida</taxon>
        <taxon>Araneae</taxon>
        <taxon>Araneomorphae</taxon>
        <taxon>Entelegynae</taxon>
        <taxon>Araneoidea</taxon>
        <taxon>Araneidae</taxon>
        <taxon>Araneus</taxon>
    </lineage>
</organism>
<protein>
    <submittedName>
        <fullName evidence="1">Uncharacterized protein</fullName>
    </submittedName>
</protein>
<dbReference type="Proteomes" id="UP000499080">
    <property type="component" value="Unassembled WGS sequence"/>
</dbReference>
<keyword evidence="2" id="KW-1185">Reference proteome</keyword>
<proteinExistence type="predicted"/>
<name>A0A4Y2HCU3_ARAVE</name>
<comment type="caution">
    <text evidence="1">The sequence shown here is derived from an EMBL/GenBank/DDBJ whole genome shotgun (WGS) entry which is preliminary data.</text>
</comment>
<gene>
    <name evidence="1" type="ORF">AVEN_68550_1</name>
</gene>
<sequence length="96" mass="10888">MIAQLKIILEELVEEDLHPGWPLQLAKNYLNYFEDANSLTCSWAATEAEMEMIKVAEDEHIKSDNETKCHKETQTGWVPVEVSPCSSIHISDVSVE</sequence>
<dbReference type="EMBL" id="BGPR01001851">
    <property type="protein sequence ID" value="GBM63099.1"/>
    <property type="molecule type" value="Genomic_DNA"/>
</dbReference>
<reference evidence="1 2" key="1">
    <citation type="journal article" date="2019" name="Sci. Rep.">
        <title>Orb-weaving spider Araneus ventricosus genome elucidates the spidroin gene catalogue.</title>
        <authorList>
            <person name="Kono N."/>
            <person name="Nakamura H."/>
            <person name="Ohtoshi R."/>
            <person name="Moran D.A.P."/>
            <person name="Shinohara A."/>
            <person name="Yoshida Y."/>
            <person name="Fujiwara M."/>
            <person name="Mori M."/>
            <person name="Tomita M."/>
            <person name="Arakawa K."/>
        </authorList>
    </citation>
    <scope>NUCLEOTIDE SEQUENCE [LARGE SCALE GENOMIC DNA]</scope>
</reference>
<accession>A0A4Y2HCU3</accession>
<evidence type="ECO:0000313" key="1">
    <source>
        <dbReference type="EMBL" id="GBM63099.1"/>
    </source>
</evidence>
<evidence type="ECO:0000313" key="2">
    <source>
        <dbReference type="Proteomes" id="UP000499080"/>
    </source>
</evidence>
<dbReference type="AlphaFoldDB" id="A0A4Y2HCU3"/>